<evidence type="ECO:0000256" key="1">
    <source>
        <dbReference type="ARBA" id="ARBA00001933"/>
    </source>
</evidence>
<evidence type="ECO:0000256" key="3">
    <source>
        <dbReference type="ARBA" id="ARBA00006904"/>
    </source>
</evidence>
<evidence type="ECO:0000259" key="12">
    <source>
        <dbReference type="Pfam" id="PF00266"/>
    </source>
</evidence>
<comment type="similarity">
    <text evidence="3">Belongs to the class-V pyridoxal-phosphate-dependent aminotransferase family. SerC subfamily.</text>
</comment>
<dbReference type="PANTHER" id="PTHR43247">
    <property type="entry name" value="PHOSPHOSERINE AMINOTRANSFERASE"/>
    <property type="match status" value="1"/>
</dbReference>
<dbReference type="InterPro" id="IPR015422">
    <property type="entry name" value="PyrdxlP-dep_Trfase_small"/>
</dbReference>
<evidence type="ECO:0000256" key="6">
    <source>
        <dbReference type="ARBA" id="ARBA00022605"/>
    </source>
</evidence>
<keyword evidence="14" id="KW-1185">Reference proteome</keyword>
<feature type="domain" description="Aminotransferase class V" evidence="12">
    <location>
        <begin position="8"/>
        <end position="98"/>
    </location>
</feature>
<dbReference type="GO" id="GO:0005737">
    <property type="term" value="C:cytoplasm"/>
    <property type="evidence" value="ECO:0007669"/>
    <property type="project" value="TreeGrafter"/>
</dbReference>
<dbReference type="SUPFAM" id="SSF53383">
    <property type="entry name" value="PLP-dependent transferases"/>
    <property type="match status" value="1"/>
</dbReference>
<dbReference type="Proteomes" id="UP000799757">
    <property type="component" value="Unassembled WGS sequence"/>
</dbReference>
<comment type="pathway">
    <text evidence="2">Amino-acid biosynthesis; L-serine biosynthesis; L-serine from 3-phospho-D-glycerate: step 2/3.</text>
</comment>
<dbReference type="PANTHER" id="PTHR43247:SF1">
    <property type="entry name" value="PHOSPHOSERINE AMINOTRANSFERASE"/>
    <property type="match status" value="1"/>
</dbReference>
<accession>A0A6A6WR54</accession>
<dbReference type="AlphaFoldDB" id="A0A6A6WR54"/>
<dbReference type="EC" id="2.6.1.52" evidence="4"/>
<keyword evidence="5" id="KW-0032">Aminotransferase</keyword>
<evidence type="ECO:0000313" key="13">
    <source>
        <dbReference type="EMBL" id="KAF2786453.1"/>
    </source>
</evidence>
<reference evidence="13" key="1">
    <citation type="journal article" date="2020" name="Stud. Mycol.">
        <title>101 Dothideomycetes genomes: a test case for predicting lifestyles and emergence of pathogens.</title>
        <authorList>
            <person name="Haridas S."/>
            <person name="Albert R."/>
            <person name="Binder M."/>
            <person name="Bloem J."/>
            <person name="Labutti K."/>
            <person name="Salamov A."/>
            <person name="Andreopoulos B."/>
            <person name="Baker S."/>
            <person name="Barry K."/>
            <person name="Bills G."/>
            <person name="Bluhm B."/>
            <person name="Cannon C."/>
            <person name="Castanera R."/>
            <person name="Culley D."/>
            <person name="Daum C."/>
            <person name="Ezra D."/>
            <person name="Gonzalez J."/>
            <person name="Henrissat B."/>
            <person name="Kuo A."/>
            <person name="Liang C."/>
            <person name="Lipzen A."/>
            <person name="Lutzoni F."/>
            <person name="Magnuson J."/>
            <person name="Mondo S."/>
            <person name="Nolan M."/>
            <person name="Ohm R."/>
            <person name="Pangilinan J."/>
            <person name="Park H.-J."/>
            <person name="Ramirez L."/>
            <person name="Alfaro M."/>
            <person name="Sun H."/>
            <person name="Tritt A."/>
            <person name="Yoshinaga Y."/>
            <person name="Zwiers L.-H."/>
            <person name="Turgeon B."/>
            <person name="Goodwin S."/>
            <person name="Spatafora J."/>
            <person name="Crous P."/>
            <person name="Grigoriev I."/>
        </authorList>
    </citation>
    <scope>NUCLEOTIDE SEQUENCE</scope>
    <source>
        <strain evidence="13">CBS 109.77</strain>
    </source>
</reference>
<comment type="catalytic activity">
    <reaction evidence="11">
        <text>O-phospho-L-serine + 2-oxoglutarate = 3-phosphooxypyruvate + L-glutamate</text>
        <dbReference type="Rhea" id="RHEA:14329"/>
        <dbReference type="ChEBI" id="CHEBI:16810"/>
        <dbReference type="ChEBI" id="CHEBI:18110"/>
        <dbReference type="ChEBI" id="CHEBI:29985"/>
        <dbReference type="ChEBI" id="CHEBI:57524"/>
        <dbReference type="EC" id="2.6.1.52"/>
    </reaction>
</comment>
<dbReference type="InterPro" id="IPR015424">
    <property type="entry name" value="PyrdxlP-dep_Trfase"/>
</dbReference>
<evidence type="ECO:0000256" key="9">
    <source>
        <dbReference type="ARBA" id="ARBA00023299"/>
    </source>
</evidence>
<proteinExistence type="inferred from homology"/>
<dbReference type="GO" id="GO:0004648">
    <property type="term" value="F:O-phospho-L-serine:2-oxoglutarate aminotransferase activity"/>
    <property type="evidence" value="ECO:0007669"/>
    <property type="project" value="UniProtKB-EC"/>
</dbReference>
<dbReference type="FunFam" id="3.90.1150.10:FF:000006">
    <property type="entry name" value="Phosphoserine aminotransferase"/>
    <property type="match status" value="1"/>
</dbReference>
<protein>
    <recommendedName>
        <fullName evidence="4">phosphoserine transaminase</fullName>
        <ecNumber evidence="4">2.6.1.52</ecNumber>
    </recommendedName>
</protein>
<dbReference type="OrthoDB" id="1703350at2759"/>
<evidence type="ECO:0000256" key="11">
    <source>
        <dbReference type="ARBA" id="ARBA00049007"/>
    </source>
</evidence>
<dbReference type="GO" id="GO:0030170">
    <property type="term" value="F:pyridoxal phosphate binding"/>
    <property type="evidence" value="ECO:0007669"/>
    <property type="project" value="TreeGrafter"/>
</dbReference>
<evidence type="ECO:0000256" key="10">
    <source>
        <dbReference type="ARBA" id="ARBA00047630"/>
    </source>
</evidence>
<comment type="catalytic activity">
    <reaction evidence="10">
        <text>4-(phosphooxy)-L-threonine + 2-oxoglutarate = (R)-3-hydroxy-2-oxo-4-phosphooxybutanoate + L-glutamate</text>
        <dbReference type="Rhea" id="RHEA:16573"/>
        <dbReference type="ChEBI" id="CHEBI:16810"/>
        <dbReference type="ChEBI" id="CHEBI:29985"/>
        <dbReference type="ChEBI" id="CHEBI:58452"/>
        <dbReference type="ChEBI" id="CHEBI:58538"/>
        <dbReference type="EC" id="2.6.1.52"/>
    </reaction>
</comment>
<dbReference type="UniPathway" id="UPA00135">
    <property type="reaction ID" value="UER00197"/>
</dbReference>
<dbReference type="EMBL" id="MU002463">
    <property type="protein sequence ID" value="KAF2786453.1"/>
    <property type="molecule type" value="Genomic_DNA"/>
</dbReference>
<sequence>MVNRSDIHYFGAGPAPLPTAVLENAAQVLLNYRDKGLGLCEISHRSPEANEILTNTKQALITLLDIPDDYDVLFLQSGGTGEFSATVYNLVSIWVEKQRAKIAAEVGDDEAEVLKRLRSVVDDELRLDYLVTGSWSLKASQEATRLVGAKHVNVALDARKSNDGKFGRIPAEDEWTLTPRARGGPAFVYFCDNETVDGVEFPAFPKSLEGDDAPLVCADMSSNFISRKVDVRKYAVIFGGAQKNIGSTGIAIVIMRKSLLPPTSKSASPDLLRALNLPVGPIVLDYPTISKNNSLYNTLPIFDVWVAGQVMDRLVNNYGAKKIGGQEEVSNEKARLIYETLDKYSDLYRVVPDKTARSRMNICFRVHGGDAEREKAFLAGAEKKGLLGLKGHRSVGGIRASNYNAVSLEGAKLLVSYLEEYAKAA</sequence>
<gene>
    <name evidence="13" type="ORF">K505DRAFT_380268</name>
</gene>
<organism evidence="13 14">
    <name type="scientific">Melanomma pulvis-pyrius CBS 109.77</name>
    <dbReference type="NCBI Taxonomy" id="1314802"/>
    <lineage>
        <taxon>Eukaryota</taxon>
        <taxon>Fungi</taxon>
        <taxon>Dikarya</taxon>
        <taxon>Ascomycota</taxon>
        <taxon>Pezizomycotina</taxon>
        <taxon>Dothideomycetes</taxon>
        <taxon>Pleosporomycetidae</taxon>
        <taxon>Pleosporales</taxon>
        <taxon>Melanommataceae</taxon>
        <taxon>Melanomma</taxon>
    </lineage>
</organism>
<dbReference type="NCBIfam" id="NF003764">
    <property type="entry name" value="PRK05355.1"/>
    <property type="match status" value="1"/>
</dbReference>
<feature type="domain" description="Aminotransferase class V" evidence="12">
    <location>
        <begin position="128"/>
        <end position="410"/>
    </location>
</feature>
<evidence type="ECO:0000256" key="2">
    <source>
        <dbReference type="ARBA" id="ARBA00005099"/>
    </source>
</evidence>
<evidence type="ECO:0000313" key="14">
    <source>
        <dbReference type="Proteomes" id="UP000799757"/>
    </source>
</evidence>
<dbReference type="FunFam" id="3.40.640.10:FF:000082">
    <property type="entry name" value="Phosphoserine aminotransferase"/>
    <property type="match status" value="1"/>
</dbReference>
<dbReference type="InterPro" id="IPR015421">
    <property type="entry name" value="PyrdxlP-dep_Trfase_major"/>
</dbReference>
<dbReference type="GO" id="GO:0006564">
    <property type="term" value="P:L-serine biosynthetic process"/>
    <property type="evidence" value="ECO:0007669"/>
    <property type="project" value="UniProtKB-KW"/>
</dbReference>
<dbReference type="Gene3D" id="3.40.640.10">
    <property type="entry name" value="Type I PLP-dependent aspartate aminotransferase-like (Major domain)"/>
    <property type="match status" value="1"/>
</dbReference>
<dbReference type="Gene3D" id="3.90.1150.10">
    <property type="entry name" value="Aspartate Aminotransferase, domain 1"/>
    <property type="match status" value="1"/>
</dbReference>
<keyword evidence="6" id="KW-0028">Amino-acid biosynthesis</keyword>
<evidence type="ECO:0000256" key="8">
    <source>
        <dbReference type="ARBA" id="ARBA00022898"/>
    </source>
</evidence>
<evidence type="ECO:0000256" key="5">
    <source>
        <dbReference type="ARBA" id="ARBA00022576"/>
    </source>
</evidence>
<dbReference type="InterPro" id="IPR000192">
    <property type="entry name" value="Aminotrans_V_dom"/>
</dbReference>
<comment type="cofactor">
    <cofactor evidence="1">
        <name>pyridoxal 5'-phosphate</name>
        <dbReference type="ChEBI" id="CHEBI:597326"/>
    </cofactor>
</comment>
<dbReference type="PIRSF" id="PIRSF000525">
    <property type="entry name" value="SerC"/>
    <property type="match status" value="1"/>
</dbReference>
<evidence type="ECO:0000256" key="4">
    <source>
        <dbReference type="ARBA" id="ARBA00013030"/>
    </source>
</evidence>
<keyword evidence="7" id="KW-0808">Transferase</keyword>
<dbReference type="HAMAP" id="MF_00160">
    <property type="entry name" value="SerC_aminotrans_5"/>
    <property type="match status" value="1"/>
</dbReference>
<keyword evidence="8" id="KW-0663">Pyridoxal phosphate</keyword>
<evidence type="ECO:0000256" key="7">
    <source>
        <dbReference type="ARBA" id="ARBA00022679"/>
    </source>
</evidence>
<dbReference type="Pfam" id="PF00266">
    <property type="entry name" value="Aminotran_5"/>
    <property type="match status" value="2"/>
</dbReference>
<dbReference type="InterPro" id="IPR022278">
    <property type="entry name" value="Pser_aminoTfrase"/>
</dbReference>
<keyword evidence="9" id="KW-0718">Serine biosynthesis</keyword>
<name>A0A6A6WR54_9PLEO</name>